<name>A0AAN7ZA71_9PEZI</name>
<evidence type="ECO:0000256" key="2">
    <source>
        <dbReference type="ARBA" id="ARBA00022525"/>
    </source>
</evidence>
<evidence type="ECO:0000256" key="3">
    <source>
        <dbReference type="ARBA" id="ARBA00022729"/>
    </source>
</evidence>
<evidence type="ECO:0000256" key="5">
    <source>
        <dbReference type="SAM" id="SignalP"/>
    </source>
</evidence>
<feature type="signal peptide" evidence="5">
    <location>
        <begin position="1"/>
        <end position="17"/>
    </location>
</feature>
<dbReference type="EMBL" id="JAWHQM010000060">
    <property type="protein sequence ID" value="KAK5635992.1"/>
    <property type="molecule type" value="Genomic_DNA"/>
</dbReference>
<evidence type="ECO:0000259" key="6">
    <source>
        <dbReference type="Pfam" id="PF16541"/>
    </source>
</evidence>
<gene>
    <name evidence="7" type="ORF">RRF57_011704</name>
</gene>
<keyword evidence="4" id="KW-1015">Disulfide bond</keyword>
<accession>A0AAN7ZA71</accession>
<keyword evidence="3 5" id="KW-0732">Signal</keyword>
<comment type="caution">
    <text evidence="7">The sequence shown here is derived from an EMBL/GenBank/DDBJ whole genome shotgun (WGS) entry which is preliminary data.</text>
</comment>
<comment type="subcellular location">
    <subcellularLocation>
        <location evidence="1">Secreted</location>
    </subcellularLocation>
</comment>
<evidence type="ECO:0000256" key="1">
    <source>
        <dbReference type="ARBA" id="ARBA00004613"/>
    </source>
</evidence>
<sequence>MRNFASILIASLPFAIAAPYGLSPRDSEPGCTSISFGDFAWTIEDFTYHAGYVFSTPAHQISSGSVDFNITNPAFSEKVSCTAYSTVLTDFFYGNMNYNCDVPEGSGIGTSFSFSRPLNQLNINQTWTCSDEYPQYPITFTAYGTVNLTLDCQQTYWQNPNWTLGEIYSDREISCNPVTLPLTPYSKTAVA</sequence>
<dbReference type="InterPro" id="IPR032382">
    <property type="entry name" value="AltA1"/>
</dbReference>
<proteinExistence type="predicted"/>
<protein>
    <recommendedName>
        <fullName evidence="6">AA1-like domain-containing protein</fullName>
    </recommendedName>
</protein>
<reference evidence="7 8" key="1">
    <citation type="submission" date="2023-10" db="EMBL/GenBank/DDBJ databases">
        <title>Draft genome sequence of Xylaria bambusicola isolate GMP-LS, the root and basal stem rot pathogen of sugarcane in Indonesia.</title>
        <authorList>
            <person name="Selvaraj P."/>
            <person name="Muralishankar V."/>
            <person name="Muruganantham S."/>
            <person name="Sp S."/>
            <person name="Haryani S."/>
            <person name="Lau K.J.X."/>
            <person name="Naqvi N.I."/>
        </authorList>
    </citation>
    <scope>NUCLEOTIDE SEQUENCE [LARGE SCALE GENOMIC DNA]</scope>
    <source>
        <strain evidence="7">GMP-LS</strain>
    </source>
</reference>
<feature type="chain" id="PRO_5042859539" description="AA1-like domain-containing protein" evidence="5">
    <location>
        <begin position="18"/>
        <end position="191"/>
    </location>
</feature>
<dbReference type="AlphaFoldDB" id="A0AAN7ZA71"/>
<evidence type="ECO:0000313" key="8">
    <source>
        <dbReference type="Proteomes" id="UP001305414"/>
    </source>
</evidence>
<organism evidence="7 8">
    <name type="scientific">Xylaria bambusicola</name>
    <dbReference type="NCBI Taxonomy" id="326684"/>
    <lineage>
        <taxon>Eukaryota</taxon>
        <taxon>Fungi</taxon>
        <taxon>Dikarya</taxon>
        <taxon>Ascomycota</taxon>
        <taxon>Pezizomycotina</taxon>
        <taxon>Sordariomycetes</taxon>
        <taxon>Xylariomycetidae</taxon>
        <taxon>Xylariales</taxon>
        <taxon>Xylariaceae</taxon>
        <taxon>Xylaria</taxon>
    </lineage>
</organism>
<dbReference type="GO" id="GO:0005576">
    <property type="term" value="C:extracellular region"/>
    <property type="evidence" value="ECO:0007669"/>
    <property type="project" value="UniProtKB-SubCell"/>
</dbReference>
<feature type="domain" description="AA1-like" evidence="6">
    <location>
        <begin position="43"/>
        <end position="175"/>
    </location>
</feature>
<evidence type="ECO:0000313" key="7">
    <source>
        <dbReference type="EMBL" id="KAK5635992.1"/>
    </source>
</evidence>
<dbReference type="Proteomes" id="UP001305414">
    <property type="component" value="Unassembled WGS sequence"/>
</dbReference>
<dbReference type="Pfam" id="PF16541">
    <property type="entry name" value="AltA1"/>
    <property type="match status" value="1"/>
</dbReference>
<evidence type="ECO:0000256" key="4">
    <source>
        <dbReference type="ARBA" id="ARBA00023157"/>
    </source>
</evidence>
<keyword evidence="8" id="KW-1185">Reference proteome</keyword>
<keyword evidence="2" id="KW-0964">Secreted</keyword>